<keyword evidence="3" id="KW-1185">Reference proteome</keyword>
<gene>
    <name evidence="1" type="ORF">BRADI_1g28605v3</name>
</gene>
<dbReference type="Proteomes" id="UP000008810">
    <property type="component" value="Chromosome 1"/>
</dbReference>
<dbReference type="EnsemblPlants" id="PNT75199">
    <property type="protein sequence ID" value="PNT75199"/>
    <property type="gene ID" value="BRADI_1g28605v3"/>
</dbReference>
<reference evidence="1" key="2">
    <citation type="submission" date="2017-06" db="EMBL/GenBank/DDBJ databases">
        <title>WGS assembly of Brachypodium distachyon.</title>
        <authorList>
            <consortium name="The International Brachypodium Initiative"/>
            <person name="Lucas S."/>
            <person name="Harmon-Smith M."/>
            <person name="Lail K."/>
            <person name="Tice H."/>
            <person name="Grimwood J."/>
            <person name="Bruce D."/>
            <person name="Barry K."/>
            <person name="Shu S."/>
            <person name="Lindquist E."/>
            <person name="Wang M."/>
            <person name="Pitluck S."/>
            <person name="Vogel J.P."/>
            <person name="Garvin D.F."/>
            <person name="Mockler T.C."/>
            <person name="Schmutz J."/>
            <person name="Rokhsar D."/>
            <person name="Bevan M.W."/>
        </authorList>
    </citation>
    <scope>NUCLEOTIDE SEQUENCE</scope>
    <source>
        <strain evidence="1">Bd21</strain>
    </source>
</reference>
<dbReference type="Gramene" id="PNT75199">
    <property type="protein sequence ID" value="PNT75199"/>
    <property type="gene ID" value="BRADI_1g28605v3"/>
</dbReference>
<evidence type="ECO:0000313" key="1">
    <source>
        <dbReference type="EMBL" id="PNT75199.1"/>
    </source>
</evidence>
<reference evidence="2" key="3">
    <citation type="submission" date="2018-08" db="UniProtKB">
        <authorList>
            <consortium name="EnsemblPlants"/>
        </authorList>
    </citation>
    <scope>IDENTIFICATION</scope>
    <source>
        <strain evidence="2">cv. Bd21</strain>
    </source>
</reference>
<accession>A0A2K2DLP7</accession>
<sequence length="35" mass="4233">MQYWRLAAEYRDTNRGCRHTNTPVSSTAYLREQTR</sequence>
<dbReference type="EMBL" id="CM000880">
    <property type="protein sequence ID" value="PNT75199.1"/>
    <property type="molecule type" value="Genomic_DNA"/>
</dbReference>
<organism evidence="1">
    <name type="scientific">Brachypodium distachyon</name>
    <name type="common">Purple false brome</name>
    <name type="synonym">Trachynia distachya</name>
    <dbReference type="NCBI Taxonomy" id="15368"/>
    <lineage>
        <taxon>Eukaryota</taxon>
        <taxon>Viridiplantae</taxon>
        <taxon>Streptophyta</taxon>
        <taxon>Embryophyta</taxon>
        <taxon>Tracheophyta</taxon>
        <taxon>Spermatophyta</taxon>
        <taxon>Magnoliopsida</taxon>
        <taxon>Liliopsida</taxon>
        <taxon>Poales</taxon>
        <taxon>Poaceae</taxon>
        <taxon>BOP clade</taxon>
        <taxon>Pooideae</taxon>
        <taxon>Stipodae</taxon>
        <taxon>Brachypodieae</taxon>
        <taxon>Brachypodium</taxon>
    </lineage>
</organism>
<dbReference type="InParanoid" id="A0A2K2DLP7"/>
<dbReference type="AlphaFoldDB" id="A0A2K2DLP7"/>
<protein>
    <submittedName>
        <fullName evidence="1 2">Uncharacterized protein</fullName>
    </submittedName>
</protein>
<proteinExistence type="predicted"/>
<reference evidence="1 2" key="1">
    <citation type="journal article" date="2010" name="Nature">
        <title>Genome sequencing and analysis of the model grass Brachypodium distachyon.</title>
        <authorList>
            <consortium name="International Brachypodium Initiative"/>
        </authorList>
    </citation>
    <scope>NUCLEOTIDE SEQUENCE [LARGE SCALE GENOMIC DNA]</scope>
    <source>
        <strain evidence="1 2">Bd21</strain>
    </source>
</reference>
<evidence type="ECO:0000313" key="2">
    <source>
        <dbReference type="EnsemblPlants" id="PNT75199"/>
    </source>
</evidence>
<name>A0A2K2DLP7_BRADI</name>
<evidence type="ECO:0000313" key="3">
    <source>
        <dbReference type="Proteomes" id="UP000008810"/>
    </source>
</evidence>